<sequence>MQIVTTWIVDRWNNCLGDAWRWFNTLNTEEWLLVLAAVCAVGFLFMRGSGSRANA</sequence>
<dbReference type="RefSeq" id="WP_197527341.1">
    <property type="nucleotide sequence ID" value="NZ_CP036291.1"/>
</dbReference>
<keyword evidence="1" id="KW-0812">Transmembrane</keyword>
<gene>
    <name evidence="2" type="ORF">Pla175_16420</name>
</gene>
<evidence type="ECO:0000256" key="1">
    <source>
        <dbReference type="SAM" id="Phobius"/>
    </source>
</evidence>
<protein>
    <submittedName>
        <fullName evidence="2">Uncharacterized protein</fullName>
    </submittedName>
</protein>
<dbReference type="EMBL" id="CP036291">
    <property type="protein sequence ID" value="QDU88268.1"/>
    <property type="molecule type" value="Genomic_DNA"/>
</dbReference>
<dbReference type="Proteomes" id="UP000317429">
    <property type="component" value="Chromosome"/>
</dbReference>
<accession>A0A518DA05</accession>
<dbReference type="AlphaFoldDB" id="A0A518DA05"/>
<evidence type="ECO:0000313" key="2">
    <source>
        <dbReference type="EMBL" id="QDU88268.1"/>
    </source>
</evidence>
<evidence type="ECO:0000313" key="3">
    <source>
        <dbReference type="Proteomes" id="UP000317429"/>
    </source>
</evidence>
<proteinExistence type="predicted"/>
<feature type="transmembrane region" description="Helical" evidence="1">
    <location>
        <begin position="31"/>
        <end position="50"/>
    </location>
</feature>
<organism evidence="2 3">
    <name type="scientific">Pirellulimonas nuda</name>
    <dbReference type="NCBI Taxonomy" id="2528009"/>
    <lineage>
        <taxon>Bacteria</taxon>
        <taxon>Pseudomonadati</taxon>
        <taxon>Planctomycetota</taxon>
        <taxon>Planctomycetia</taxon>
        <taxon>Pirellulales</taxon>
        <taxon>Lacipirellulaceae</taxon>
        <taxon>Pirellulimonas</taxon>
    </lineage>
</organism>
<keyword evidence="3" id="KW-1185">Reference proteome</keyword>
<keyword evidence="1" id="KW-1133">Transmembrane helix</keyword>
<name>A0A518DA05_9BACT</name>
<dbReference type="KEGG" id="pnd:Pla175_16420"/>
<keyword evidence="1" id="KW-0472">Membrane</keyword>
<reference evidence="2 3" key="1">
    <citation type="submission" date="2019-02" db="EMBL/GenBank/DDBJ databases">
        <title>Deep-cultivation of Planctomycetes and their phenomic and genomic characterization uncovers novel biology.</title>
        <authorList>
            <person name="Wiegand S."/>
            <person name="Jogler M."/>
            <person name="Boedeker C."/>
            <person name="Pinto D."/>
            <person name="Vollmers J."/>
            <person name="Rivas-Marin E."/>
            <person name="Kohn T."/>
            <person name="Peeters S.H."/>
            <person name="Heuer A."/>
            <person name="Rast P."/>
            <person name="Oberbeckmann S."/>
            <person name="Bunk B."/>
            <person name="Jeske O."/>
            <person name="Meyerdierks A."/>
            <person name="Storesund J.E."/>
            <person name="Kallscheuer N."/>
            <person name="Luecker S."/>
            <person name="Lage O.M."/>
            <person name="Pohl T."/>
            <person name="Merkel B.J."/>
            <person name="Hornburger P."/>
            <person name="Mueller R.-W."/>
            <person name="Bruemmer F."/>
            <person name="Labrenz M."/>
            <person name="Spormann A.M."/>
            <person name="Op den Camp H."/>
            <person name="Overmann J."/>
            <person name="Amann R."/>
            <person name="Jetten M.S.M."/>
            <person name="Mascher T."/>
            <person name="Medema M.H."/>
            <person name="Devos D.P."/>
            <person name="Kaster A.-K."/>
            <person name="Ovreas L."/>
            <person name="Rohde M."/>
            <person name="Galperin M.Y."/>
            <person name="Jogler C."/>
        </authorList>
    </citation>
    <scope>NUCLEOTIDE SEQUENCE [LARGE SCALE GENOMIC DNA]</scope>
    <source>
        <strain evidence="2 3">Pla175</strain>
    </source>
</reference>